<accession>A0A8J8Q3T7</accession>
<dbReference type="PANTHER" id="PTHR34512:SF30">
    <property type="entry name" value="OUTER MEMBRANE PROTEIN ASSEMBLY FACTOR BAMB"/>
    <property type="match status" value="1"/>
</dbReference>
<organism evidence="2 3">
    <name type="scientific">Natronococcus pandeyae</name>
    <dbReference type="NCBI Taxonomy" id="2055836"/>
    <lineage>
        <taxon>Archaea</taxon>
        <taxon>Methanobacteriati</taxon>
        <taxon>Methanobacteriota</taxon>
        <taxon>Stenosarchaea group</taxon>
        <taxon>Halobacteria</taxon>
        <taxon>Halobacteriales</taxon>
        <taxon>Natrialbaceae</taxon>
        <taxon>Natronococcus</taxon>
    </lineage>
</organism>
<dbReference type="InterPro" id="IPR015943">
    <property type="entry name" value="WD40/YVTN_repeat-like_dom_sf"/>
</dbReference>
<dbReference type="InterPro" id="IPR011047">
    <property type="entry name" value="Quinoprotein_ADH-like_sf"/>
</dbReference>
<dbReference type="RefSeq" id="WP_148858346.1">
    <property type="nucleotide sequence ID" value="NZ_PHNJ01000006.1"/>
</dbReference>
<dbReference type="AlphaFoldDB" id="A0A8J8Q3T7"/>
<dbReference type="Pfam" id="PF13360">
    <property type="entry name" value="PQQ_2"/>
    <property type="match status" value="2"/>
</dbReference>
<evidence type="ECO:0000313" key="2">
    <source>
        <dbReference type="EMBL" id="TYL38038.1"/>
    </source>
</evidence>
<feature type="domain" description="Pyrrolo-quinoline quinone repeat" evidence="1">
    <location>
        <begin position="73"/>
        <end position="185"/>
    </location>
</feature>
<reference evidence="2" key="1">
    <citation type="submission" date="2017-11" db="EMBL/GenBank/DDBJ databases">
        <authorList>
            <person name="Kajale S.C."/>
            <person name="Sharma A."/>
        </authorList>
    </citation>
    <scope>NUCLEOTIDE SEQUENCE</scope>
    <source>
        <strain evidence="2">LS1_42</strain>
    </source>
</reference>
<gene>
    <name evidence="2" type="ORF">CV102_12580</name>
</gene>
<dbReference type="EMBL" id="PHNJ01000006">
    <property type="protein sequence ID" value="TYL38038.1"/>
    <property type="molecule type" value="Genomic_DNA"/>
</dbReference>
<dbReference type="SUPFAM" id="SSF50998">
    <property type="entry name" value="Quinoprotein alcohol dehydrogenase-like"/>
    <property type="match status" value="1"/>
</dbReference>
<dbReference type="SMART" id="SM00564">
    <property type="entry name" value="PQQ"/>
    <property type="match status" value="6"/>
</dbReference>
<dbReference type="OrthoDB" id="8638at2157"/>
<dbReference type="InterPro" id="IPR018391">
    <property type="entry name" value="PQQ_b-propeller_rpt"/>
</dbReference>
<keyword evidence="3" id="KW-1185">Reference proteome</keyword>
<dbReference type="PROSITE" id="PS51257">
    <property type="entry name" value="PROKAR_LIPOPROTEIN"/>
    <property type="match status" value="1"/>
</dbReference>
<evidence type="ECO:0000313" key="3">
    <source>
        <dbReference type="Proteomes" id="UP000766904"/>
    </source>
</evidence>
<dbReference type="PANTHER" id="PTHR34512">
    <property type="entry name" value="CELL SURFACE PROTEIN"/>
    <property type="match status" value="1"/>
</dbReference>
<protein>
    <submittedName>
        <fullName evidence="2">Adhesin</fullName>
    </submittedName>
</protein>
<sequence>MLTRRAVLATGGSALLAGCSAFETMSGTTGSWPQQGYDGARTGYPANREGPETPLTTSWTADYPRYGGTPTSPVLADGSVYIAYTDGPPPIEDGERTVFVAAFDHETGDQQWRTGVTTSRESSGTEFHADSLAIAGDTILVQTANGLHAVGTGGDRRWRFDNVGDGHLSIRAISPSFDDDAVYVGHYRQSRDEYESVFYAVDRADGTERWRHEFEDWESRSVYSSAIVDGIVYLAAYDDGVKALDADDGSERWRSAIPVNSTPTVVDGTVFVGTDRDDESGVVALEADTGESRWSREDAGQSWAPRHLAATPDAIYYPEHDRLVARDTETGDPLWADDAGRPEADGEFIGGGTPAVVGDRIYAGGSGVYVIDRETGDVLERYELTAGTVRNSVAVTDGWLYANTNGRTLYGLTDCETELFGRCLR</sequence>
<dbReference type="InterPro" id="IPR002372">
    <property type="entry name" value="PQQ_rpt_dom"/>
</dbReference>
<comment type="caution">
    <text evidence="2">The sequence shown here is derived from an EMBL/GenBank/DDBJ whole genome shotgun (WGS) entry which is preliminary data.</text>
</comment>
<evidence type="ECO:0000259" key="1">
    <source>
        <dbReference type="Pfam" id="PF13360"/>
    </source>
</evidence>
<dbReference type="Gene3D" id="2.130.10.10">
    <property type="entry name" value="YVTN repeat-like/Quinoprotein amine dehydrogenase"/>
    <property type="match status" value="2"/>
</dbReference>
<feature type="domain" description="Pyrrolo-quinoline quinone repeat" evidence="1">
    <location>
        <begin position="196"/>
        <end position="410"/>
    </location>
</feature>
<dbReference type="Proteomes" id="UP000766904">
    <property type="component" value="Unassembled WGS sequence"/>
</dbReference>
<name>A0A8J8Q3T7_9EURY</name>
<proteinExistence type="predicted"/>